<dbReference type="Gene3D" id="3.10.129.110">
    <property type="entry name" value="Polyketide synthase dehydratase"/>
    <property type="match status" value="1"/>
</dbReference>
<dbReference type="InterPro" id="IPR020841">
    <property type="entry name" value="PKS_Beta-ketoAc_synthase_dom"/>
</dbReference>
<evidence type="ECO:0000256" key="6">
    <source>
        <dbReference type="PROSITE-ProRule" id="PRU01363"/>
    </source>
</evidence>
<dbReference type="SUPFAM" id="SSF55048">
    <property type="entry name" value="Probable ACP-binding domain of malonyl-CoA ACP transacylase"/>
    <property type="match status" value="1"/>
</dbReference>
<dbReference type="InterPro" id="IPR050091">
    <property type="entry name" value="PKS_NRPS_Biosynth_Enz"/>
</dbReference>
<dbReference type="Pfam" id="PF00550">
    <property type="entry name" value="PP-binding"/>
    <property type="match status" value="1"/>
</dbReference>
<dbReference type="InterPro" id="IPR018201">
    <property type="entry name" value="Ketoacyl_synth_AS"/>
</dbReference>
<dbReference type="InterPro" id="IPR009081">
    <property type="entry name" value="PP-bd_ACP"/>
</dbReference>
<evidence type="ECO:0000256" key="1">
    <source>
        <dbReference type="ARBA" id="ARBA00005179"/>
    </source>
</evidence>
<keyword evidence="3" id="KW-0597">Phosphoprotein</keyword>
<feature type="domain" description="PKS/mFAS DH" evidence="10">
    <location>
        <begin position="1276"/>
        <end position="1584"/>
    </location>
</feature>
<dbReference type="EMBL" id="ML736355">
    <property type="protein sequence ID" value="KAE8372514.1"/>
    <property type="molecule type" value="Genomic_DNA"/>
</dbReference>
<dbReference type="SMART" id="SM00825">
    <property type="entry name" value="PKS_KS"/>
    <property type="match status" value="1"/>
</dbReference>
<dbReference type="GO" id="GO:0004312">
    <property type="term" value="F:fatty acid synthase activity"/>
    <property type="evidence" value="ECO:0007669"/>
    <property type="project" value="TreeGrafter"/>
</dbReference>
<dbReference type="InterPro" id="IPR036736">
    <property type="entry name" value="ACP-like_sf"/>
</dbReference>
<dbReference type="PROSITE" id="PS50075">
    <property type="entry name" value="CARRIER"/>
    <property type="match status" value="1"/>
</dbReference>
<dbReference type="PANTHER" id="PTHR43775:SF21">
    <property type="entry name" value="NON-REDUCING POLYKETIDE SYNTHASE AUSA-RELATED"/>
    <property type="match status" value="1"/>
</dbReference>
<dbReference type="SUPFAM" id="SSF52151">
    <property type="entry name" value="FabD/lysophospholipase-like"/>
    <property type="match status" value="1"/>
</dbReference>
<dbReference type="Pfam" id="PF21089">
    <property type="entry name" value="PKS_DH_N"/>
    <property type="match status" value="1"/>
</dbReference>
<evidence type="ECO:0000259" key="10">
    <source>
        <dbReference type="PROSITE" id="PS52019"/>
    </source>
</evidence>
<feature type="active site" description="Proton donor; for dehydratase activity" evidence="6">
    <location>
        <position position="1496"/>
    </location>
</feature>
<accession>A0A5N7ARN2</accession>
<dbReference type="CDD" id="cd00833">
    <property type="entry name" value="PKS"/>
    <property type="match status" value="1"/>
</dbReference>
<evidence type="ECO:0000256" key="5">
    <source>
        <dbReference type="ARBA" id="ARBA00023268"/>
    </source>
</evidence>
<dbReference type="Gene3D" id="3.40.47.10">
    <property type="match status" value="1"/>
</dbReference>
<comment type="pathway">
    <text evidence="1">Secondary metabolite biosynthesis.</text>
</comment>
<evidence type="ECO:0000313" key="11">
    <source>
        <dbReference type="EMBL" id="KAE8372514.1"/>
    </source>
</evidence>
<dbReference type="PANTHER" id="PTHR43775">
    <property type="entry name" value="FATTY ACID SYNTHASE"/>
    <property type="match status" value="1"/>
</dbReference>
<keyword evidence="5" id="KW-0511">Multifunctional enzyme</keyword>
<dbReference type="SUPFAM" id="SSF53901">
    <property type="entry name" value="Thiolase-like"/>
    <property type="match status" value="1"/>
</dbReference>
<dbReference type="GO" id="GO:0004315">
    <property type="term" value="F:3-oxoacyl-[acyl-carrier-protein] synthase activity"/>
    <property type="evidence" value="ECO:0007669"/>
    <property type="project" value="InterPro"/>
</dbReference>
<evidence type="ECO:0000256" key="4">
    <source>
        <dbReference type="ARBA" id="ARBA00022679"/>
    </source>
</evidence>
<evidence type="ECO:0000259" key="8">
    <source>
        <dbReference type="PROSITE" id="PS50075"/>
    </source>
</evidence>
<dbReference type="Pfam" id="PF00109">
    <property type="entry name" value="ketoacyl-synt"/>
    <property type="match status" value="1"/>
</dbReference>
<dbReference type="OrthoDB" id="429813at2759"/>
<dbReference type="InterPro" id="IPR014030">
    <property type="entry name" value="Ketoacyl_synth_N"/>
</dbReference>
<dbReference type="PROSITE" id="PS00606">
    <property type="entry name" value="KS3_1"/>
    <property type="match status" value="1"/>
</dbReference>
<feature type="region of interest" description="Disordered" evidence="7">
    <location>
        <begin position="418"/>
        <end position="437"/>
    </location>
</feature>
<dbReference type="InterPro" id="IPR049900">
    <property type="entry name" value="PKS_mFAS_DH"/>
</dbReference>
<feature type="domain" description="Carrier" evidence="8">
    <location>
        <begin position="1689"/>
        <end position="1764"/>
    </location>
</feature>
<dbReference type="Pfam" id="PF00698">
    <property type="entry name" value="Acyl_transf_1"/>
    <property type="match status" value="1"/>
</dbReference>
<evidence type="ECO:0000256" key="3">
    <source>
        <dbReference type="ARBA" id="ARBA00022553"/>
    </source>
</evidence>
<dbReference type="GO" id="GO:0006633">
    <property type="term" value="P:fatty acid biosynthetic process"/>
    <property type="evidence" value="ECO:0007669"/>
    <property type="project" value="InterPro"/>
</dbReference>
<dbReference type="PROSITE" id="PS52019">
    <property type="entry name" value="PKS_MFAS_DH"/>
    <property type="match status" value="1"/>
</dbReference>
<dbReference type="GO" id="GO:0044550">
    <property type="term" value="P:secondary metabolite biosynthetic process"/>
    <property type="evidence" value="ECO:0007669"/>
    <property type="project" value="TreeGrafter"/>
</dbReference>
<dbReference type="Gene3D" id="1.10.1200.10">
    <property type="entry name" value="ACP-like"/>
    <property type="match status" value="1"/>
</dbReference>
<gene>
    <name evidence="11" type="ORF">BDV26DRAFT_297794</name>
</gene>
<feature type="region of interest" description="C-terminal hotdog fold" evidence="6">
    <location>
        <begin position="1433"/>
        <end position="1584"/>
    </location>
</feature>
<organism evidence="11 12">
    <name type="scientific">Aspergillus bertholletiae</name>
    <dbReference type="NCBI Taxonomy" id="1226010"/>
    <lineage>
        <taxon>Eukaryota</taxon>
        <taxon>Fungi</taxon>
        <taxon>Dikarya</taxon>
        <taxon>Ascomycota</taxon>
        <taxon>Pezizomycotina</taxon>
        <taxon>Eurotiomycetes</taxon>
        <taxon>Eurotiomycetidae</taxon>
        <taxon>Eurotiales</taxon>
        <taxon>Aspergillaceae</taxon>
        <taxon>Aspergillus</taxon>
        <taxon>Aspergillus subgen. Circumdati</taxon>
    </lineage>
</organism>
<feature type="domain" description="Ketosynthase family 3 (KS3)" evidence="9">
    <location>
        <begin position="382"/>
        <end position="805"/>
    </location>
</feature>
<dbReference type="Proteomes" id="UP000326198">
    <property type="component" value="Unassembled WGS sequence"/>
</dbReference>
<dbReference type="Gene3D" id="3.30.70.3290">
    <property type="match status" value="1"/>
</dbReference>
<protein>
    <recommendedName>
        <fullName evidence="13">Carrier domain-containing protein</fullName>
    </recommendedName>
</protein>
<reference evidence="11 12" key="1">
    <citation type="submission" date="2019-04" db="EMBL/GenBank/DDBJ databases">
        <title>Friends and foes A comparative genomics studyof 23 Aspergillus species from section Flavi.</title>
        <authorList>
            <consortium name="DOE Joint Genome Institute"/>
            <person name="Kjaerbolling I."/>
            <person name="Vesth T."/>
            <person name="Frisvad J.C."/>
            <person name="Nybo J.L."/>
            <person name="Theobald S."/>
            <person name="Kildgaard S."/>
            <person name="Isbrandt T."/>
            <person name="Kuo A."/>
            <person name="Sato A."/>
            <person name="Lyhne E.K."/>
            <person name="Kogle M.E."/>
            <person name="Wiebenga A."/>
            <person name="Kun R.S."/>
            <person name="Lubbers R.J."/>
            <person name="Makela M.R."/>
            <person name="Barry K."/>
            <person name="Chovatia M."/>
            <person name="Clum A."/>
            <person name="Daum C."/>
            <person name="Haridas S."/>
            <person name="He G."/>
            <person name="LaButti K."/>
            <person name="Lipzen A."/>
            <person name="Mondo S."/>
            <person name="Riley R."/>
            <person name="Salamov A."/>
            <person name="Simmons B.A."/>
            <person name="Magnuson J.K."/>
            <person name="Henrissat B."/>
            <person name="Mortensen U.H."/>
            <person name="Larsen T.O."/>
            <person name="Devries R.P."/>
            <person name="Grigoriev I.V."/>
            <person name="Machida M."/>
            <person name="Baker S.E."/>
            <person name="Andersen M.R."/>
        </authorList>
    </citation>
    <scope>NUCLEOTIDE SEQUENCE [LARGE SCALE GENOMIC DNA]</scope>
    <source>
        <strain evidence="11 12">IBT 29228</strain>
    </source>
</reference>
<proteinExistence type="predicted"/>
<feature type="region of interest" description="N-terminal hotdog fold" evidence="6">
    <location>
        <begin position="1276"/>
        <end position="1412"/>
    </location>
</feature>
<dbReference type="PROSITE" id="PS52004">
    <property type="entry name" value="KS3_2"/>
    <property type="match status" value="1"/>
</dbReference>
<dbReference type="InterPro" id="IPR016036">
    <property type="entry name" value="Malonyl_transacylase_ACP-bd"/>
</dbReference>
<evidence type="ECO:0000256" key="7">
    <source>
        <dbReference type="SAM" id="MobiDB-lite"/>
    </source>
</evidence>
<dbReference type="InterPro" id="IPR016039">
    <property type="entry name" value="Thiolase-like"/>
</dbReference>
<dbReference type="SUPFAM" id="SSF47336">
    <property type="entry name" value="ACP-like"/>
    <property type="match status" value="1"/>
</dbReference>
<dbReference type="InterPro" id="IPR032088">
    <property type="entry name" value="SAT"/>
</dbReference>
<dbReference type="InterPro" id="IPR042104">
    <property type="entry name" value="PKS_dehydratase_sf"/>
</dbReference>
<evidence type="ECO:0000313" key="12">
    <source>
        <dbReference type="Proteomes" id="UP000326198"/>
    </source>
</evidence>
<keyword evidence="2" id="KW-0596">Phosphopantetheine</keyword>
<evidence type="ECO:0008006" key="13">
    <source>
        <dbReference type="Google" id="ProtNLM"/>
    </source>
</evidence>
<dbReference type="Pfam" id="PF02801">
    <property type="entry name" value="Ketoacyl-synt_C"/>
    <property type="match status" value="1"/>
</dbReference>
<dbReference type="Pfam" id="PF16073">
    <property type="entry name" value="SAT"/>
    <property type="match status" value="1"/>
</dbReference>
<keyword evidence="12" id="KW-1185">Reference proteome</keyword>
<keyword evidence="4" id="KW-0808">Transferase</keyword>
<evidence type="ECO:0000259" key="9">
    <source>
        <dbReference type="PROSITE" id="PS52004"/>
    </source>
</evidence>
<dbReference type="InterPro" id="IPR014031">
    <property type="entry name" value="Ketoacyl_synth_C"/>
</dbReference>
<dbReference type="InterPro" id="IPR014043">
    <property type="entry name" value="Acyl_transferase_dom"/>
</dbReference>
<dbReference type="InterPro" id="IPR001227">
    <property type="entry name" value="Ac_transferase_dom_sf"/>
</dbReference>
<feature type="active site" description="Proton acceptor; for dehydratase activity" evidence="6">
    <location>
        <position position="1312"/>
    </location>
</feature>
<dbReference type="SMART" id="SM00827">
    <property type="entry name" value="PKS_AT"/>
    <property type="match status" value="1"/>
</dbReference>
<dbReference type="InterPro" id="IPR049552">
    <property type="entry name" value="PKS_DH_N"/>
</dbReference>
<sequence>MLQRSNQGPSAAFFCPQNRPPSEQYLDQLRRYICANPFLKPFVQAILDMPAAWEIYASTNTAIGAMQQGPRYLENLKNWINGKATAPLAKIMSGIISLPLLLIIQIGQYFQYLEHRGIGHREFLDDIQVGGAQGFCGGLLPAIAIAVSRNEEELVKNAAICLRIALGIGAYGELGDDAAIPGPTTVVLHIKHAGQADEIVARFPGCYISAVTDPLTISVVGPVLLLQELKQIAEAEGVRVTPLHLRGKVHNPENSDLSNELSNLCDQTSSLRLPDSANIQVPVRSNTTGNVVTGVSLTREVVRATLVLRCEWYKLLTSLSQELFHTGSTEHMFAIFGTDKKSCISLVPFIEKKLTITNIDVMKYLGTGQIGGQSPLWDSLPSNAIAVIGAACRLPGANSLDELWELISAGGSKVSGLPLNRLNPDDTPRAAQRGSKKEYSRRYGNFIDSIDMFDRSFFNISARESEYMDPQQRLLLEVAYEALDSSGYLRHHRRGGSDNVGCFVGSTYTDYLETTNTCRPTAYTATGTIRAFQSGRISYYFGWSGPSEVIDTACSSSLVAIHRACRAIQANECPMALAGGVNIITGVHNFLDLEKAGFLSATGQCKPFSMAADGYCRADGVGLVVLKSLSQAITDGDDILGVISGVASNHGGLSSSITAPSSRAQTSLFESVIAQANIKPNHVSYVEAHGPGTQVGDPVEIASIREVFGRSYRDSPLYIGSVKGNVGHSETAAGVSGLLKVLAMLQHAEIPPLAGFRTLNPKIPALEPDGLQINTRVISWDAEFRAALINSYGAAGSNAALICSEPPRTPSRSSISTYPIFLSAATRDSLLAYMTILRAYIQKVSAREGLLNIGNLALTLRERRKHHGVQWVGVEKDLATFALSLKQGMDNCFEVPAPTKPVVLVFPGQSKQTVNLDPVWYQEFPRFRFYIDLCNDKLVHLGYPPIIPAIFQSNPIADVVVLQCGIFAVQYASAECWKEAGIKFHAAIGHSFGELTAMATTGILSLVDVLKLIASRASLVQYKWSAERGMMLAVQASAELTRQIMTTVNGTDPNREIEIACFNGPKSHVLVGCQSDIEKAEIILREGPQFRGIQYQRLDVSHGFHSVLTEPILSDLDRVANGLTFRAPTVPLEACTENSLSSFTAARIGRHTRMPVYFGSAVERIVQRLGPCVWLEVGIGSPVISMTKKAIQDHAGHSFLPIRTKGVDSAIAATTAALWREGISTSYWSFLTPDQAGLKPVWLPPYQFQRTHHWPDHLDADGCELEVLETGGLSMEKNLSSTIRPKNTSSFPMQNFTVNVEAKRYTQIVSGHTIRGRPLCPASMYMECVVMAAQMMQPGIEMQRLEFRNFSFERPLGLDINQNRGVRLSMERTADAKSWAVAIFSASKKNSKRAGLITTHVKGQFSATNSADFELYNRVIANQVQNLLADQRAERLKTTRAYILFRRVVDYAEPMRGISQITILDNRAVAQIKRPKVSVSSTESTAVPVCDTVILDTFIQVVGLLANSSDSCPDGEVFIASTVDSIQMRGCDFSACASWTVYAMTHTISAHQVVGDIFVFNSEGSLVLIGSGLQFRKCGTSKLEMVLHGLSSHEILQSPAHRPVEVLGEKVITGLTPPSGAEARLVRPLRHYVDGEMLDSLSMITHGSAERPSRTRQNSGQYRDDAYNFDLPTQAPQGSIGDSDQAISTALRQRITQIISENCGNEVSPSINDDISLEELGMDSISVVELKDSLERSFSLEFGAEHVRLQSTLGNILHHCSRTQHGA</sequence>
<dbReference type="Gene3D" id="3.40.366.10">
    <property type="entry name" value="Malonyl-Coenzyme A Acyl Carrier Protein, domain 2"/>
    <property type="match status" value="2"/>
</dbReference>
<name>A0A5N7ARN2_9EURO</name>
<dbReference type="InterPro" id="IPR016035">
    <property type="entry name" value="Acyl_Trfase/lysoPLipase"/>
</dbReference>
<evidence type="ECO:0000256" key="2">
    <source>
        <dbReference type="ARBA" id="ARBA00022450"/>
    </source>
</evidence>